<evidence type="ECO:0000313" key="5">
    <source>
        <dbReference type="Proteomes" id="UP000663570"/>
    </source>
</evidence>
<dbReference type="Gene3D" id="2.60.40.3140">
    <property type="match status" value="1"/>
</dbReference>
<dbReference type="EMBL" id="CP071060">
    <property type="protein sequence ID" value="QSI78907.1"/>
    <property type="molecule type" value="Genomic_DNA"/>
</dbReference>
<dbReference type="RefSeq" id="WP_206256241.1">
    <property type="nucleotide sequence ID" value="NZ_CP071060.1"/>
</dbReference>
<dbReference type="Gene3D" id="3.10.620.30">
    <property type="match status" value="1"/>
</dbReference>
<dbReference type="InterPro" id="IPR002931">
    <property type="entry name" value="Transglutaminase-like"/>
</dbReference>
<evidence type="ECO:0000259" key="2">
    <source>
        <dbReference type="Pfam" id="PF01841"/>
    </source>
</evidence>
<sequence length="623" mass="68724">MPQLIRIALVLLTCCTTLSVRANESAPPQGHFAVDRYDVHYTLGSSGDYIAEAEETTHALTPDGARMLGKRMFSHSTKQQAFDVLIAETIKSDGRRIPVKPDAIETQDGILGEKTFRDHQVTSITFPDLAPGDRVHLKWRHTQKEPVLKGVLSLVESVSDSVPIGAATVTVDAPPGLALQVEAHRVLLVRDESDATGRHLRWTYTNKEIRTPEQAEADATLENPHVFVGNLKSWDEIGVAYAAEHRPSVVMSPAVHALASKITQGATEPRAKAQQIYDWVRKNIRYVATYIGNGAWRPHSTDWILENRYGDCKDHVVILEALLRAAGIESSPALIFAGPDEYRLPGIPLLRFDHVITHIPALGLYVDATAETVPFGLLPANEIDKPVILAYRADNPARTPMDTPENNTEIRTTHVTVHSDGSGERSTEVSAHGISSVMVRNWYRGLGQGKQKEWAEEQLRRYRLSGTADLVEISDDQQSRVSYRNTQHIENFLSGEEIGVMSLDAAFSGSVAVPVLLGRFYATTRTRPGVCRPVKVDETITVRFDTGVSVLRLPRDRHISANGMQFDASYKQTNDIVTAKRTFVWNPPHSDCSAAEFTALAPTAKKIVSALNTGLAYQRAIAD</sequence>
<evidence type="ECO:0000313" key="4">
    <source>
        <dbReference type="EMBL" id="QSI78907.1"/>
    </source>
</evidence>
<evidence type="ECO:0000256" key="1">
    <source>
        <dbReference type="SAM" id="SignalP"/>
    </source>
</evidence>
<name>A0ABX7MAZ9_9RHOO</name>
<gene>
    <name evidence="4" type="ORF">JY500_09965</name>
</gene>
<dbReference type="Pfam" id="PF01841">
    <property type="entry name" value="Transglut_core"/>
    <property type="match status" value="1"/>
</dbReference>
<dbReference type="Pfam" id="PF12969">
    <property type="entry name" value="DUF3857"/>
    <property type="match status" value="1"/>
</dbReference>
<keyword evidence="5" id="KW-1185">Reference proteome</keyword>
<organism evidence="4 5">
    <name type="scientific">Niveibacterium microcysteis</name>
    <dbReference type="NCBI Taxonomy" id="2811415"/>
    <lineage>
        <taxon>Bacteria</taxon>
        <taxon>Pseudomonadati</taxon>
        <taxon>Pseudomonadota</taxon>
        <taxon>Betaproteobacteria</taxon>
        <taxon>Rhodocyclales</taxon>
        <taxon>Rhodocyclaceae</taxon>
        <taxon>Niveibacterium</taxon>
    </lineage>
</organism>
<evidence type="ECO:0000259" key="3">
    <source>
        <dbReference type="Pfam" id="PF12969"/>
    </source>
</evidence>
<dbReference type="SUPFAM" id="SSF54001">
    <property type="entry name" value="Cysteine proteinases"/>
    <property type="match status" value="1"/>
</dbReference>
<accession>A0ABX7MAZ9</accession>
<proteinExistence type="predicted"/>
<keyword evidence="1" id="KW-0732">Signal</keyword>
<feature type="domain" description="DUF3857" evidence="3">
    <location>
        <begin position="54"/>
        <end position="206"/>
    </location>
</feature>
<dbReference type="InterPro" id="IPR038765">
    <property type="entry name" value="Papain-like_cys_pep_sf"/>
</dbReference>
<reference evidence="4 5" key="1">
    <citation type="submission" date="2021-02" db="EMBL/GenBank/DDBJ databases">
        <title>Niveibacterium changnyeongensis HC41.</title>
        <authorList>
            <person name="Kang M."/>
        </authorList>
    </citation>
    <scope>NUCLEOTIDE SEQUENCE [LARGE SCALE GENOMIC DNA]</scope>
    <source>
        <strain evidence="4 5">HC41</strain>
    </source>
</reference>
<protein>
    <submittedName>
        <fullName evidence="4">DUF3857 domain-containing protein</fullName>
    </submittedName>
</protein>
<feature type="chain" id="PRO_5045619673" evidence="1">
    <location>
        <begin position="23"/>
        <end position="623"/>
    </location>
</feature>
<feature type="domain" description="Transglutaminase-like" evidence="2">
    <location>
        <begin position="257"/>
        <end position="330"/>
    </location>
</feature>
<dbReference type="InterPro" id="IPR024618">
    <property type="entry name" value="DUF3857"/>
</dbReference>
<dbReference type="Proteomes" id="UP000663570">
    <property type="component" value="Chromosome"/>
</dbReference>
<feature type="signal peptide" evidence="1">
    <location>
        <begin position="1"/>
        <end position="22"/>
    </location>
</feature>